<keyword evidence="4 6" id="KW-1133">Transmembrane helix</keyword>
<feature type="transmembrane region" description="Helical" evidence="6">
    <location>
        <begin position="461"/>
        <end position="481"/>
    </location>
</feature>
<feature type="transmembrane region" description="Helical" evidence="6">
    <location>
        <begin position="345"/>
        <end position="366"/>
    </location>
</feature>
<reference evidence="7" key="1">
    <citation type="submission" date="2019-08" db="EMBL/GenBank/DDBJ databases">
        <authorList>
            <person name="Kucharzyk K."/>
            <person name="Murdoch R.W."/>
            <person name="Higgins S."/>
            <person name="Loffler F."/>
        </authorList>
    </citation>
    <scope>NUCLEOTIDE SEQUENCE</scope>
</reference>
<evidence type="ECO:0000256" key="4">
    <source>
        <dbReference type="ARBA" id="ARBA00022989"/>
    </source>
</evidence>
<sequence>MRGSILRKLAGESAIYGLSTVLARFINFLFVPIYTTMLSTGSYGIATEFLAYIAILQVILTLGLETGCFNFASKNSEPNKVFSNALVTVGALSAIFFLALALFSGEISVWMGYKGYGQIIIFIGSILAIDSFTAILFARLRFQNKAYKFAMFKTIKILSETAFNFILFFGVPAFFKTHPDSILAEFISLTPDFTYIIFAIFLSGIVSLLIFIPDIVALRFSFDKRLWREMMLYSLPLMIAGLPGIINDTIDRPLFRFFTPEGLEWNSELGIFQAGVKIAVLMSLFIQMFRYAAEPYFFKRAGGEKSKEEYAMVMEHFTAFTMLVFLGLTLFIDVIALIIGKDFRAGMDIVPVMLMSYVILGMNFNVSMWYKLSGKTKYAIYITAAALPVTLAINMIFMPLYSYHAAAWAHLASYSVMFILSVFMGRKHYPVPYNWRRIFLFIFSGVALYLISIPFSEVQPLLRYSIHTILITIFILIYLKVEKINIWRLKS</sequence>
<comment type="caution">
    <text evidence="7">The sequence shown here is derived from an EMBL/GenBank/DDBJ whole genome shotgun (WGS) entry which is preliminary data.</text>
</comment>
<evidence type="ECO:0000256" key="2">
    <source>
        <dbReference type="ARBA" id="ARBA00022475"/>
    </source>
</evidence>
<gene>
    <name evidence="7" type="ORF">SDC9_32356</name>
</gene>
<organism evidence="7">
    <name type="scientific">bioreactor metagenome</name>
    <dbReference type="NCBI Taxonomy" id="1076179"/>
    <lineage>
        <taxon>unclassified sequences</taxon>
        <taxon>metagenomes</taxon>
        <taxon>ecological metagenomes</taxon>
    </lineage>
</organism>
<feature type="transmembrane region" description="Helical" evidence="6">
    <location>
        <begin position="378"/>
        <end position="401"/>
    </location>
</feature>
<feature type="transmembrane region" description="Helical" evidence="6">
    <location>
        <begin position="407"/>
        <end position="426"/>
    </location>
</feature>
<feature type="transmembrane region" description="Helical" evidence="6">
    <location>
        <begin position="21"/>
        <end position="43"/>
    </location>
</feature>
<proteinExistence type="predicted"/>
<comment type="subcellular location">
    <subcellularLocation>
        <location evidence="1">Cell membrane</location>
        <topology evidence="1">Multi-pass membrane protein</topology>
    </subcellularLocation>
</comment>
<evidence type="ECO:0000256" key="3">
    <source>
        <dbReference type="ARBA" id="ARBA00022692"/>
    </source>
</evidence>
<feature type="transmembrane region" description="Helical" evidence="6">
    <location>
        <begin position="195"/>
        <end position="218"/>
    </location>
</feature>
<evidence type="ECO:0000256" key="5">
    <source>
        <dbReference type="ARBA" id="ARBA00023136"/>
    </source>
</evidence>
<feature type="transmembrane region" description="Helical" evidence="6">
    <location>
        <begin position="438"/>
        <end position="455"/>
    </location>
</feature>
<keyword evidence="3 6" id="KW-0812">Transmembrane</keyword>
<evidence type="ECO:0000256" key="1">
    <source>
        <dbReference type="ARBA" id="ARBA00004651"/>
    </source>
</evidence>
<feature type="transmembrane region" description="Helical" evidence="6">
    <location>
        <begin position="230"/>
        <end position="250"/>
    </location>
</feature>
<dbReference type="InterPro" id="IPR050833">
    <property type="entry name" value="Poly_Biosynth_Transport"/>
</dbReference>
<keyword evidence="5 6" id="KW-0472">Membrane</keyword>
<evidence type="ECO:0000256" key="6">
    <source>
        <dbReference type="SAM" id="Phobius"/>
    </source>
</evidence>
<keyword evidence="2" id="KW-1003">Cell membrane</keyword>
<dbReference type="Pfam" id="PF01943">
    <property type="entry name" value="Polysacc_synt"/>
    <property type="match status" value="1"/>
</dbReference>
<feature type="transmembrane region" description="Helical" evidence="6">
    <location>
        <begin position="157"/>
        <end position="175"/>
    </location>
</feature>
<dbReference type="PANTHER" id="PTHR30250">
    <property type="entry name" value="PST FAMILY PREDICTED COLANIC ACID TRANSPORTER"/>
    <property type="match status" value="1"/>
</dbReference>
<dbReference type="InterPro" id="IPR002797">
    <property type="entry name" value="Polysacc_synth"/>
</dbReference>
<protein>
    <submittedName>
        <fullName evidence="7">Uncharacterized protein</fullName>
    </submittedName>
</protein>
<feature type="transmembrane region" description="Helical" evidence="6">
    <location>
        <begin position="270"/>
        <end position="292"/>
    </location>
</feature>
<evidence type="ECO:0000313" key="7">
    <source>
        <dbReference type="EMBL" id="MPL86376.1"/>
    </source>
</evidence>
<dbReference type="GO" id="GO:0005886">
    <property type="term" value="C:plasma membrane"/>
    <property type="evidence" value="ECO:0007669"/>
    <property type="project" value="UniProtKB-SubCell"/>
</dbReference>
<dbReference type="AlphaFoldDB" id="A0A644V4V3"/>
<feature type="transmembrane region" description="Helical" evidence="6">
    <location>
        <begin position="81"/>
        <end position="103"/>
    </location>
</feature>
<accession>A0A644V4V3</accession>
<name>A0A644V4V3_9ZZZZ</name>
<feature type="transmembrane region" description="Helical" evidence="6">
    <location>
        <begin position="115"/>
        <end position="137"/>
    </location>
</feature>
<feature type="transmembrane region" description="Helical" evidence="6">
    <location>
        <begin position="313"/>
        <end position="339"/>
    </location>
</feature>
<dbReference type="PANTHER" id="PTHR30250:SF11">
    <property type="entry name" value="O-ANTIGEN TRANSPORTER-RELATED"/>
    <property type="match status" value="1"/>
</dbReference>
<feature type="transmembrane region" description="Helical" evidence="6">
    <location>
        <begin position="49"/>
        <end position="69"/>
    </location>
</feature>
<dbReference type="EMBL" id="VSSQ01000221">
    <property type="protein sequence ID" value="MPL86376.1"/>
    <property type="molecule type" value="Genomic_DNA"/>
</dbReference>